<evidence type="ECO:0000313" key="4">
    <source>
        <dbReference type="Proteomes" id="UP000068447"/>
    </source>
</evidence>
<dbReference type="Proteomes" id="UP000068447">
    <property type="component" value="Chromosome"/>
</dbReference>
<protein>
    <recommendedName>
        <fullName evidence="2">J domain-containing protein</fullName>
    </recommendedName>
</protein>
<feature type="domain" description="J" evidence="2">
    <location>
        <begin position="142"/>
        <end position="191"/>
    </location>
</feature>
<gene>
    <name evidence="3" type="ORF">AT746_05635</name>
</gene>
<dbReference type="STRING" id="1526571.AT746_05635"/>
<dbReference type="CDD" id="cd06257">
    <property type="entry name" value="DnaJ"/>
    <property type="match status" value="1"/>
</dbReference>
<reference evidence="3 4" key="1">
    <citation type="submission" date="2015-12" db="EMBL/GenBank/DDBJ databases">
        <title>Complete genome of Lacimicrobium alkaliphilum KCTC 32984.</title>
        <authorList>
            <person name="Kim S.-G."/>
            <person name="Lee Y.-J."/>
        </authorList>
    </citation>
    <scope>NUCLEOTIDE SEQUENCE [LARGE SCALE GENOMIC DNA]</scope>
    <source>
        <strain evidence="3 4">YelD216</strain>
    </source>
</reference>
<keyword evidence="4" id="KW-1185">Reference proteome</keyword>
<dbReference type="AlphaFoldDB" id="A0A0U2PEX0"/>
<dbReference type="RefSeq" id="WP_062477640.1">
    <property type="nucleotide sequence ID" value="NZ_CP013650.1"/>
</dbReference>
<dbReference type="Pfam" id="PF00226">
    <property type="entry name" value="DnaJ"/>
    <property type="match status" value="1"/>
</dbReference>
<organism evidence="3 4">
    <name type="scientific">Lacimicrobium alkaliphilum</name>
    <dbReference type="NCBI Taxonomy" id="1526571"/>
    <lineage>
        <taxon>Bacteria</taxon>
        <taxon>Pseudomonadati</taxon>
        <taxon>Pseudomonadota</taxon>
        <taxon>Gammaproteobacteria</taxon>
        <taxon>Alteromonadales</taxon>
        <taxon>Alteromonadaceae</taxon>
        <taxon>Lacimicrobium</taxon>
    </lineage>
</organism>
<dbReference type="SMART" id="SM00271">
    <property type="entry name" value="DnaJ"/>
    <property type="match status" value="1"/>
</dbReference>
<dbReference type="PROSITE" id="PS50076">
    <property type="entry name" value="DNAJ_2"/>
    <property type="match status" value="1"/>
</dbReference>
<dbReference type="KEGG" id="lal:AT746_05635"/>
<proteinExistence type="predicted"/>
<accession>A0A0U2PEX0</accession>
<evidence type="ECO:0000256" key="1">
    <source>
        <dbReference type="ARBA" id="ARBA00023186"/>
    </source>
</evidence>
<keyword evidence="1" id="KW-0143">Chaperone</keyword>
<sequence>MSRAPDITGPLHDILREYPQGLSEHQLITRLKQPQVGILSARLNLADPLCLFQTHFYVFHQLYQLRNQLREQQQGDMTISATSVCLLPFTPGEKALGESDSLAAYYLDWNNFDNTGKEDVNALLNDFWQRMAGQVPDDERRQALAALDLPEDASAQQIRRQYRVLIHRHHPDKGGDTDVTRKLNAAYRKLL</sequence>
<dbReference type="Pfam" id="PF12339">
    <property type="entry name" value="DNAJ_related"/>
    <property type="match status" value="1"/>
</dbReference>
<dbReference type="SUPFAM" id="SSF46565">
    <property type="entry name" value="Chaperone J-domain"/>
    <property type="match status" value="1"/>
</dbReference>
<dbReference type="InterPro" id="IPR001623">
    <property type="entry name" value="DnaJ_domain"/>
</dbReference>
<dbReference type="Gene3D" id="1.10.287.110">
    <property type="entry name" value="DnaJ domain"/>
    <property type="match status" value="1"/>
</dbReference>
<dbReference type="OrthoDB" id="581986at2"/>
<dbReference type="EMBL" id="CP013650">
    <property type="protein sequence ID" value="ALS97805.1"/>
    <property type="molecule type" value="Genomic_DNA"/>
</dbReference>
<dbReference type="InterPro" id="IPR021059">
    <property type="entry name" value="DnaJ-related_N"/>
</dbReference>
<evidence type="ECO:0000259" key="2">
    <source>
        <dbReference type="PROSITE" id="PS50076"/>
    </source>
</evidence>
<name>A0A0U2PEX0_9ALTE</name>
<dbReference type="InterPro" id="IPR036869">
    <property type="entry name" value="J_dom_sf"/>
</dbReference>
<evidence type="ECO:0000313" key="3">
    <source>
        <dbReference type="EMBL" id="ALS97805.1"/>
    </source>
</evidence>